<evidence type="ECO:0000313" key="6">
    <source>
        <dbReference type="EMBL" id="KCZ99678.1"/>
    </source>
</evidence>
<keyword evidence="2" id="KW-0547">Nucleotide-binding</keyword>
<accession>A0A062VGX0</accession>
<gene>
    <name evidence="6" type="ORF">HPO_04805</name>
</gene>
<dbReference type="NCBIfam" id="NF010447">
    <property type="entry name" value="PRK13873.1"/>
    <property type="match status" value="1"/>
</dbReference>
<dbReference type="GO" id="GO:0005524">
    <property type="term" value="F:ATP binding"/>
    <property type="evidence" value="ECO:0007669"/>
    <property type="project" value="UniProtKB-KW"/>
</dbReference>
<dbReference type="SMART" id="SM00382">
    <property type="entry name" value="AAA"/>
    <property type="match status" value="1"/>
</dbReference>
<feature type="domain" description="AAA+ ATPase" evidence="5">
    <location>
        <begin position="443"/>
        <end position="710"/>
    </location>
</feature>
<keyword evidence="3" id="KW-0067">ATP-binding</keyword>
<evidence type="ECO:0000256" key="3">
    <source>
        <dbReference type="ARBA" id="ARBA00022840"/>
    </source>
</evidence>
<dbReference type="InterPro" id="IPR051162">
    <property type="entry name" value="T4SS_component"/>
</dbReference>
<dbReference type="EMBL" id="ARYM01000004">
    <property type="protein sequence ID" value="KCZ99678.1"/>
    <property type="molecule type" value="Genomic_DNA"/>
</dbReference>
<dbReference type="InterPro" id="IPR027417">
    <property type="entry name" value="P-loop_NTPase"/>
</dbReference>
<organism evidence="6 7">
    <name type="scientific">Hyphomonas polymorpha PS728</name>
    <dbReference type="NCBI Taxonomy" id="1280954"/>
    <lineage>
        <taxon>Bacteria</taxon>
        <taxon>Pseudomonadati</taxon>
        <taxon>Pseudomonadota</taxon>
        <taxon>Alphaproteobacteria</taxon>
        <taxon>Hyphomonadales</taxon>
        <taxon>Hyphomonadaceae</taxon>
        <taxon>Hyphomonas</taxon>
    </lineage>
</organism>
<sequence length="842" mass="91200">MMDLRPYRRHPARLSDYLPWGALVAPGIVLNKDGAFQRTLAFRGPDLDSASLAELMGASSRLSNTLRRLGSGWCLHAEARRRPAPGYPETDFRHGLAWLIDEERRLLFETAGARFETGYFLTLTFLPPPEKEGRLESLLFEGGEAATPKTDYHARLARFAEETDQVRRALEPLMPEARWLDDGDTLGFLHDAVSDRALSRLAVPETPFHLDALLTDTPLTGGLAPRLGARHLRVLSVRGFVSASEAGLLDALNRLPLAYRWVTRFLPLSPDEARREIERARRRWFSKRKGLATLLREALFREEAALQDNDAANQAADADGALQTLLGEGGGAGYVTLTITVAEPDPGAADEAIAMIRQVTDGLGFVTVVESVNALEAWLGSLPGQAYADVRRPVLLTPNLAHLLPTSAVWPGAAWNAHLDGPPLMLAATDGATPFRLNLHAGDTGHTLVIGPTGAGKSVLIATLIAQWMRYPRAQAFVFDTGRSCRAMVLGLGGTFLDPEAEDPALAPGFQPLGRIEVLAERAWAEGWLCDLIEAEGVPLTPELRLELGRALQLLAERPVSERTLSLLSAFVQDASLRGALAPFTHAGPLGALLDQDREQAGTADVTAFEVGALLRQPRAARAVLPVIFRSLAQRFDGRPSLLVLDEAWLYLKDTAFAAEIETWLKTLRKQNVAVVFASQALADVTRSPIAAAVLENCPTRIFLPNDRAREPATRAFYEAAGLNDRQVALIAEAEPKRDYYIAGRAGSRRIELELGPATLAFAAAGRPEDQALIDKVLATNGAEGFARHWLVAKGLPEAAAAIGRFEAAAREDASEAARGEINPQTDNPSETPSAPPEEAAA</sequence>
<name>A0A062VGX0_9PROT</name>
<evidence type="ECO:0000313" key="7">
    <source>
        <dbReference type="Proteomes" id="UP000027100"/>
    </source>
</evidence>
<dbReference type="CDD" id="cd01127">
    <property type="entry name" value="TrwB_TraG_TraD_VirD4"/>
    <property type="match status" value="1"/>
</dbReference>
<dbReference type="PANTHER" id="PTHR30121:SF12">
    <property type="entry name" value="TYPE IV SECRETION SYSTEM PROTEIN CAGE"/>
    <property type="match status" value="1"/>
</dbReference>
<comment type="caution">
    <text evidence="6">The sequence shown here is derived from an EMBL/GenBank/DDBJ whole genome shotgun (WGS) entry which is preliminary data.</text>
</comment>
<evidence type="ECO:0000259" key="5">
    <source>
        <dbReference type="SMART" id="SM00382"/>
    </source>
</evidence>
<dbReference type="eggNOG" id="COG3451">
    <property type="taxonomic scope" value="Bacteria"/>
</dbReference>
<feature type="compositionally biased region" description="Basic and acidic residues" evidence="4">
    <location>
        <begin position="810"/>
        <end position="819"/>
    </location>
</feature>
<dbReference type="Proteomes" id="UP000027100">
    <property type="component" value="Unassembled WGS sequence"/>
</dbReference>
<dbReference type="RefSeq" id="WP_051612297.1">
    <property type="nucleotide sequence ID" value="NZ_ARYM01000004.1"/>
</dbReference>
<dbReference type="STRING" id="1280954.HPO_04805"/>
<dbReference type="Gene3D" id="3.40.50.300">
    <property type="entry name" value="P-loop containing nucleotide triphosphate hydrolases"/>
    <property type="match status" value="2"/>
</dbReference>
<reference evidence="6 7" key="1">
    <citation type="journal article" date="2014" name="Antonie Van Leeuwenhoek">
        <title>Hyphomonas beringensis sp. nov. and Hyphomonas chukchiensis sp. nov., isolated from surface seawater of the Bering Sea and Chukchi Sea.</title>
        <authorList>
            <person name="Li C."/>
            <person name="Lai Q."/>
            <person name="Li G."/>
            <person name="Dong C."/>
            <person name="Wang J."/>
            <person name="Liao Y."/>
            <person name="Shao Z."/>
        </authorList>
    </citation>
    <scope>NUCLEOTIDE SEQUENCE [LARGE SCALE GENOMIC DNA]</scope>
    <source>
        <strain evidence="6 7">PS728</strain>
    </source>
</reference>
<protein>
    <submittedName>
        <fullName evidence="6">Conjugal transfer ATPase TrbE</fullName>
    </submittedName>
</protein>
<feature type="compositionally biased region" description="Low complexity" evidence="4">
    <location>
        <begin position="829"/>
        <end position="842"/>
    </location>
</feature>
<dbReference type="OrthoDB" id="9816422at2"/>
<dbReference type="PANTHER" id="PTHR30121">
    <property type="entry name" value="UNCHARACTERIZED PROTEIN YJGR-RELATED"/>
    <property type="match status" value="1"/>
</dbReference>
<dbReference type="SUPFAM" id="SSF52540">
    <property type="entry name" value="P-loop containing nucleoside triphosphate hydrolases"/>
    <property type="match status" value="1"/>
</dbReference>
<dbReference type="InterPro" id="IPR003593">
    <property type="entry name" value="AAA+_ATPase"/>
</dbReference>
<evidence type="ECO:0000256" key="1">
    <source>
        <dbReference type="ARBA" id="ARBA00006512"/>
    </source>
</evidence>
<keyword evidence="7" id="KW-1185">Reference proteome</keyword>
<proteinExistence type="inferred from homology"/>
<evidence type="ECO:0000256" key="4">
    <source>
        <dbReference type="SAM" id="MobiDB-lite"/>
    </source>
</evidence>
<dbReference type="AlphaFoldDB" id="A0A062VGX0"/>
<feature type="region of interest" description="Disordered" evidence="4">
    <location>
        <begin position="810"/>
        <end position="842"/>
    </location>
</feature>
<dbReference type="PATRIC" id="fig|1280954.3.peg.979"/>
<comment type="similarity">
    <text evidence="1">Belongs to the TrbE/VirB4 family.</text>
</comment>
<dbReference type="InterPro" id="IPR018145">
    <property type="entry name" value="CagE_TrbE_VirB_cntrl_dom"/>
</dbReference>
<dbReference type="Pfam" id="PF03135">
    <property type="entry name" value="CagE_TrbE_VirB"/>
    <property type="match status" value="1"/>
</dbReference>
<evidence type="ECO:0000256" key="2">
    <source>
        <dbReference type="ARBA" id="ARBA00022741"/>
    </source>
</evidence>